<evidence type="ECO:0000313" key="4">
    <source>
        <dbReference type="EMBL" id="OMJ91873.1"/>
    </source>
</evidence>
<sequence length="783" mass="90378">MEIYANNSASVAIEGNSSEICKLIESKCLKPIEIIPFTHYYKENSAEYFFHQGYSLRLKGDFDSAISQYRLGLNKNETHKGLKNNLGVCLMKLGLLKKAIKLFQSTEDVCAFINIGICYISSQQYPLAVDYIKKAIMIERKPKYLQLLSLALFRSGKISEALEAFHNVEPEESLMEDERVFRNPKNPNRIFPFKVGEIVKEPSRTVSNSRRNSRNSGQVSISSPFSPNKSPRLSLKTRKNSESFDKDKKNKGVIEFSYQPKPRPELPTYDELLFKKYQIDTIIRKRHNLLVGAMQSNLIDIKYNGFIQQKLETQNESPYKDLYTIKDYHYKVDKLHKELNFNHYPVEFREEFDQKKFEGKRLSEHSVKILDCEYEKDFYDRDYEVIEEIVRNLPFFAKFPGDIRQKLLKCAVYKNYEPEEVIIKQGESGDSMFVIISGSIKILKKSADFGGIEVTVNSMYDGETFGELALLSEGLGDNAKRSATCVAGEQTKLLAISKKDYKSILLDEMQNDITGKVKFFKELPFFFGCNPISLIPLASNIEPVKYKIDDRIIELGEKSKGLYVIYKGRCSLYWEGYVAKPSTPSLTSNVKIRPKTPKPYYTGNLQPKSVIKKKSKRVKGKSIDLGKDELDKAKEYLPKDIQGKKIAKERILCKPLKEGDYFGGRVLVEGLVDVNKHVDGNSKITFGFVESKPAKFTVIAESSEVKVFILTRRHFPLLTEELLAKLKAFLTKDYELDCPKQWSEEFLRESFKEWSQYKQKFMSQVEYENYITKHREHITFSKQ</sequence>
<dbReference type="CDD" id="cd00038">
    <property type="entry name" value="CAP_ED"/>
    <property type="match status" value="1"/>
</dbReference>
<dbReference type="OrthoDB" id="429870at2759"/>
<dbReference type="Gene3D" id="2.60.120.10">
    <property type="entry name" value="Jelly Rolls"/>
    <property type="match status" value="2"/>
</dbReference>
<dbReference type="Pfam" id="PF00027">
    <property type="entry name" value="cNMP_binding"/>
    <property type="match status" value="1"/>
</dbReference>
<reference evidence="4 5" key="1">
    <citation type="submission" date="2016-11" db="EMBL/GenBank/DDBJ databases">
        <title>The macronuclear genome of Stentor coeruleus: a giant cell with tiny introns.</title>
        <authorList>
            <person name="Slabodnick M."/>
            <person name="Ruby J.G."/>
            <person name="Reiff S.B."/>
            <person name="Swart E.C."/>
            <person name="Gosai S."/>
            <person name="Prabakaran S."/>
            <person name="Witkowska E."/>
            <person name="Larue G.E."/>
            <person name="Fisher S."/>
            <person name="Freeman R.M."/>
            <person name="Gunawardena J."/>
            <person name="Chu W."/>
            <person name="Stover N.A."/>
            <person name="Gregory B.D."/>
            <person name="Nowacki M."/>
            <person name="Derisi J."/>
            <person name="Roy S.W."/>
            <person name="Marshall W.F."/>
            <person name="Sood P."/>
        </authorList>
    </citation>
    <scope>NUCLEOTIDE SEQUENCE [LARGE SCALE GENOMIC DNA]</scope>
    <source>
        <strain evidence="4">WM001</strain>
    </source>
</reference>
<dbReference type="AlphaFoldDB" id="A0A1R2CSC8"/>
<dbReference type="InterPro" id="IPR018488">
    <property type="entry name" value="cNMP-bd_CS"/>
</dbReference>
<feature type="compositionally biased region" description="Polar residues" evidence="2">
    <location>
        <begin position="217"/>
        <end position="231"/>
    </location>
</feature>
<name>A0A1R2CSC8_9CILI</name>
<dbReference type="Gene3D" id="1.25.40.10">
    <property type="entry name" value="Tetratricopeptide repeat domain"/>
    <property type="match status" value="2"/>
</dbReference>
<protein>
    <recommendedName>
        <fullName evidence="3">Cyclic nucleotide-binding domain-containing protein</fullName>
    </recommendedName>
</protein>
<dbReference type="InterPro" id="IPR018490">
    <property type="entry name" value="cNMP-bd_dom_sf"/>
</dbReference>
<evidence type="ECO:0000259" key="3">
    <source>
        <dbReference type="PROSITE" id="PS50042"/>
    </source>
</evidence>
<proteinExistence type="predicted"/>
<dbReference type="InterPro" id="IPR011990">
    <property type="entry name" value="TPR-like_helical_dom_sf"/>
</dbReference>
<feature type="domain" description="Cyclic nucleotide-binding" evidence="3">
    <location>
        <begin position="525"/>
        <end position="573"/>
    </location>
</feature>
<evidence type="ECO:0000256" key="2">
    <source>
        <dbReference type="SAM" id="MobiDB-lite"/>
    </source>
</evidence>
<feature type="compositionally biased region" description="Low complexity" evidence="2">
    <location>
        <begin position="207"/>
        <end position="216"/>
    </location>
</feature>
<dbReference type="PROSITE" id="PS50042">
    <property type="entry name" value="CNMP_BINDING_3"/>
    <property type="match status" value="2"/>
</dbReference>
<evidence type="ECO:0000313" key="5">
    <source>
        <dbReference type="Proteomes" id="UP000187209"/>
    </source>
</evidence>
<dbReference type="InterPro" id="IPR014710">
    <property type="entry name" value="RmlC-like_jellyroll"/>
</dbReference>
<dbReference type="PROSITE" id="PS00888">
    <property type="entry name" value="CNMP_BINDING_1"/>
    <property type="match status" value="1"/>
</dbReference>
<gene>
    <name evidence="4" type="ORF">SteCoe_5426</name>
</gene>
<keyword evidence="1" id="KW-0802">TPR repeat</keyword>
<dbReference type="SUPFAM" id="SSF51206">
    <property type="entry name" value="cAMP-binding domain-like"/>
    <property type="match status" value="2"/>
</dbReference>
<dbReference type="SMART" id="SM00100">
    <property type="entry name" value="cNMP"/>
    <property type="match status" value="1"/>
</dbReference>
<accession>A0A1R2CSC8</accession>
<dbReference type="InterPro" id="IPR000595">
    <property type="entry name" value="cNMP-bd_dom"/>
</dbReference>
<feature type="domain" description="Cyclic nucleotide-binding" evidence="3">
    <location>
        <begin position="395"/>
        <end position="505"/>
    </location>
</feature>
<dbReference type="PROSITE" id="PS50005">
    <property type="entry name" value="TPR"/>
    <property type="match status" value="1"/>
</dbReference>
<dbReference type="SMART" id="SM00028">
    <property type="entry name" value="TPR"/>
    <property type="match status" value="2"/>
</dbReference>
<evidence type="ECO:0000256" key="1">
    <source>
        <dbReference type="PROSITE-ProRule" id="PRU00339"/>
    </source>
</evidence>
<keyword evidence="5" id="KW-1185">Reference proteome</keyword>
<organism evidence="4 5">
    <name type="scientific">Stentor coeruleus</name>
    <dbReference type="NCBI Taxonomy" id="5963"/>
    <lineage>
        <taxon>Eukaryota</taxon>
        <taxon>Sar</taxon>
        <taxon>Alveolata</taxon>
        <taxon>Ciliophora</taxon>
        <taxon>Postciliodesmatophora</taxon>
        <taxon>Heterotrichea</taxon>
        <taxon>Heterotrichida</taxon>
        <taxon>Stentoridae</taxon>
        <taxon>Stentor</taxon>
    </lineage>
</organism>
<dbReference type="EMBL" id="MPUH01000072">
    <property type="protein sequence ID" value="OMJ91873.1"/>
    <property type="molecule type" value="Genomic_DNA"/>
</dbReference>
<dbReference type="PANTHER" id="PTHR23011:SF28">
    <property type="entry name" value="CYCLIC NUCLEOTIDE-BINDING DOMAIN CONTAINING PROTEIN"/>
    <property type="match status" value="1"/>
</dbReference>
<feature type="region of interest" description="Disordered" evidence="2">
    <location>
        <begin position="202"/>
        <end position="247"/>
    </location>
</feature>
<dbReference type="InterPro" id="IPR019734">
    <property type="entry name" value="TPR_rpt"/>
</dbReference>
<feature type="repeat" description="TPR" evidence="1">
    <location>
        <begin position="109"/>
        <end position="142"/>
    </location>
</feature>
<dbReference type="PANTHER" id="PTHR23011">
    <property type="entry name" value="CYCLIC NUCLEOTIDE-BINDING DOMAIN CONTAINING PROTEIN"/>
    <property type="match status" value="1"/>
</dbReference>
<dbReference type="Proteomes" id="UP000187209">
    <property type="component" value="Unassembled WGS sequence"/>
</dbReference>
<dbReference type="SUPFAM" id="SSF48452">
    <property type="entry name" value="TPR-like"/>
    <property type="match status" value="1"/>
</dbReference>
<comment type="caution">
    <text evidence="4">The sequence shown here is derived from an EMBL/GenBank/DDBJ whole genome shotgun (WGS) entry which is preliminary data.</text>
</comment>